<dbReference type="InterPro" id="IPR050623">
    <property type="entry name" value="Glucan_succinyl_AcylTrfase"/>
</dbReference>
<feature type="domain" description="Acyltransferase 3" evidence="2">
    <location>
        <begin position="11"/>
        <end position="383"/>
    </location>
</feature>
<dbReference type="InterPro" id="IPR002656">
    <property type="entry name" value="Acyl_transf_3_dom"/>
</dbReference>
<feature type="transmembrane region" description="Helical" evidence="1">
    <location>
        <begin position="341"/>
        <end position="360"/>
    </location>
</feature>
<protein>
    <recommendedName>
        <fullName evidence="2">Acyltransferase 3 domain-containing protein</fullName>
    </recommendedName>
</protein>
<feature type="transmembrane region" description="Helical" evidence="1">
    <location>
        <begin position="66"/>
        <end position="84"/>
    </location>
</feature>
<dbReference type="EMBL" id="LVEN01000008">
    <property type="protein sequence ID" value="OCB76795.1"/>
    <property type="molecule type" value="Genomic_DNA"/>
</dbReference>
<organism evidence="3 4">
    <name type="scientific">Flavobacterium piscis</name>
    <dbReference type="NCBI Taxonomy" id="1114874"/>
    <lineage>
        <taxon>Bacteria</taxon>
        <taxon>Pseudomonadati</taxon>
        <taxon>Bacteroidota</taxon>
        <taxon>Flavobacteriia</taxon>
        <taxon>Flavobacteriales</taxon>
        <taxon>Flavobacteriaceae</taxon>
        <taxon>Flavobacterium</taxon>
    </lineage>
</organism>
<dbReference type="PANTHER" id="PTHR36927:SF4">
    <property type="entry name" value="BLR5718 PROTEIN"/>
    <property type="match status" value="1"/>
</dbReference>
<evidence type="ECO:0000313" key="3">
    <source>
        <dbReference type="EMBL" id="OCB76795.1"/>
    </source>
</evidence>
<feature type="transmembrane region" description="Helical" evidence="1">
    <location>
        <begin position="20"/>
        <end position="39"/>
    </location>
</feature>
<keyword evidence="1" id="KW-1133">Transmembrane helix</keyword>
<feature type="transmembrane region" description="Helical" evidence="1">
    <location>
        <begin position="151"/>
        <end position="170"/>
    </location>
</feature>
<reference evidence="4" key="1">
    <citation type="submission" date="2016-03" db="EMBL/GenBank/DDBJ databases">
        <title>Draft genome sequence of Paenibacillus glacialis DSM 22343.</title>
        <authorList>
            <person name="Shin S.-K."/>
            <person name="Yi H."/>
        </authorList>
    </citation>
    <scope>NUCLEOTIDE SEQUENCE [LARGE SCALE GENOMIC DNA]</scope>
    <source>
        <strain evidence="4">CCUG 60099</strain>
    </source>
</reference>
<feature type="transmembrane region" description="Helical" evidence="1">
    <location>
        <begin position="225"/>
        <end position="242"/>
    </location>
</feature>
<accession>A0ABX2XMQ2</accession>
<evidence type="ECO:0000313" key="4">
    <source>
        <dbReference type="Proteomes" id="UP000093343"/>
    </source>
</evidence>
<feature type="transmembrane region" description="Helical" evidence="1">
    <location>
        <begin position="190"/>
        <end position="213"/>
    </location>
</feature>
<feature type="transmembrane region" description="Helical" evidence="1">
    <location>
        <begin position="104"/>
        <end position="126"/>
    </location>
</feature>
<comment type="caution">
    <text evidence="3">The sequence shown here is derived from an EMBL/GenBank/DDBJ whole genome shotgun (WGS) entry which is preliminary data.</text>
</comment>
<feature type="transmembrane region" description="Helical" evidence="1">
    <location>
        <begin position="300"/>
        <end position="321"/>
    </location>
</feature>
<proteinExistence type="predicted"/>
<dbReference type="Proteomes" id="UP000093343">
    <property type="component" value="Unassembled WGS sequence"/>
</dbReference>
<gene>
    <name evidence="3" type="ORF">FLP_05265</name>
</gene>
<evidence type="ECO:0000259" key="2">
    <source>
        <dbReference type="Pfam" id="PF01757"/>
    </source>
</evidence>
<keyword evidence="4" id="KW-1185">Reference proteome</keyword>
<keyword evidence="1" id="KW-0472">Membrane</keyword>
<dbReference type="PANTHER" id="PTHR36927">
    <property type="entry name" value="BLR4337 PROTEIN"/>
    <property type="match status" value="1"/>
</dbReference>
<feature type="transmembrane region" description="Helical" evidence="1">
    <location>
        <begin position="263"/>
        <end position="280"/>
    </location>
</feature>
<evidence type="ECO:0000256" key="1">
    <source>
        <dbReference type="SAM" id="Phobius"/>
    </source>
</evidence>
<sequence length="396" mass="46517">MTSKLQNSRTLWLDYLKSFITVLVVAHHSSLAYTTFAWFDSSAYINSTAPIVDHNRWIGMDIFENYNDIFFMFLMFFIGGLFLVKSIEKKGTTYFVRDRIKRLFIPFLFLGTFLMLLSYFPAYYVAHQSTTIADYVIDFFTIENWPPGPPWFIGVLFFFNLILGVVYPFIKEKLNRCSDKISFFTNRPVAVFAVLFGLTFILYVPIAYCIGAGKWVSFGPLDFQLSRLVAYFGYFLLGAVVGNSDFDRHIFSSNSRFVLQWKYWFIASLVFYSAVTYHNRTDILGQFVDNGIMPEFVAWMIYYTLYVGSCTASCMACIGFFRTIVKHSYRLWNSLAENAYLIYLLHYFFVLWGQFFLLKYELHALWKFWIVFLFSLAASWITSICMRKISIIKRYL</sequence>
<feature type="transmembrane region" description="Helical" evidence="1">
    <location>
        <begin position="366"/>
        <end position="386"/>
    </location>
</feature>
<keyword evidence="1" id="KW-0812">Transmembrane</keyword>
<dbReference type="Pfam" id="PF01757">
    <property type="entry name" value="Acyl_transf_3"/>
    <property type="match status" value="1"/>
</dbReference>
<name>A0ABX2XMQ2_9FLAO</name>